<dbReference type="PANTHER" id="PTHR11289">
    <property type="entry name" value="BREAST CANCER TYPE 2 SUSCEPTIBILITY PROTEIN BRCA2"/>
    <property type="match status" value="1"/>
</dbReference>
<keyword evidence="4" id="KW-1185">Reference proteome</keyword>
<feature type="domain" description="Breast cancer type 2 susceptibility protein helical" evidence="2">
    <location>
        <begin position="159"/>
        <end position="230"/>
    </location>
</feature>
<protein>
    <submittedName>
        <fullName evidence="3">Breast cancer 2, early onset</fullName>
    </submittedName>
</protein>
<proteinExistence type="predicted"/>
<dbReference type="Proteomes" id="UP001163046">
    <property type="component" value="Unassembled WGS sequence"/>
</dbReference>
<evidence type="ECO:0000313" key="4">
    <source>
        <dbReference type="Proteomes" id="UP001163046"/>
    </source>
</evidence>
<dbReference type="InterPro" id="IPR015525">
    <property type="entry name" value="BRCA2"/>
</dbReference>
<evidence type="ECO:0000256" key="1">
    <source>
        <dbReference type="SAM" id="MobiDB-lite"/>
    </source>
</evidence>
<comment type="caution">
    <text evidence="3">The sequence shown here is derived from an EMBL/GenBank/DDBJ whole genome shotgun (WGS) entry which is preliminary data.</text>
</comment>
<dbReference type="AlphaFoldDB" id="A0A9W9Y6L2"/>
<dbReference type="PANTHER" id="PTHR11289:SF0">
    <property type="entry name" value="BREAST CANCER TYPE 2 SUSCEPTIBILITY PROTEIN"/>
    <property type="match status" value="1"/>
</dbReference>
<dbReference type="InterPro" id="IPR036315">
    <property type="entry name" value="BRCA2_hlx_sf"/>
</dbReference>
<sequence length="230" mass="25745">MLVQRSDGQIRSLKPLRAVTPGCFKPKAVSSPRTRQLTTNSHRKPKDIRPSPRSYYHALQKRGKLGRGSLSNWRAVVALVYRSVDRLKVKEQMLWNRLSKKPRGSSVKSNHSWFLGSQLRSPTITRMNLTDYVGTAHWGQDNLGHYRGSPVGSISVKLSLSSEEGVRTEDGGVLHAGADGCVGLEQIQRAFLSPSGVDSQLIGEQWIANHYRWLAWKLAAMEVAFPRQFA</sequence>
<dbReference type="SUPFAM" id="SSF81872">
    <property type="entry name" value="BRCA2 helical domain"/>
    <property type="match status" value="1"/>
</dbReference>
<dbReference type="GO" id="GO:0006355">
    <property type="term" value="P:regulation of DNA-templated transcription"/>
    <property type="evidence" value="ECO:0007669"/>
    <property type="project" value="TreeGrafter"/>
</dbReference>
<dbReference type="GO" id="GO:0000724">
    <property type="term" value="P:double-strand break repair via homologous recombination"/>
    <property type="evidence" value="ECO:0007669"/>
    <property type="project" value="InterPro"/>
</dbReference>
<name>A0A9W9Y6L2_9CNID</name>
<dbReference type="InterPro" id="IPR015252">
    <property type="entry name" value="BRCA2_hlx"/>
</dbReference>
<dbReference type="EMBL" id="MU828028">
    <property type="protein sequence ID" value="KAJ7311619.1"/>
    <property type="molecule type" value="Genomic_DNA"/>
</dbReference>
<feature type="compositionally biased region" description="Polar residues" evidence="1">
    <location>
        <begin position="31"/>
        <end position="40"/>
    </location>
</feature>
<reference evidence="3" key="1">
    <citation type="submission" date="2023-01" db="EMBL/GenBank/DDBJ databases">
        <title>Genome assembly of the deep-sea coral Lophelia pertusa.</title>
        <authorList>
            <person name="Herrera S."/>
            <person name="Cordes E."/>
        </authorList>
    </citation>
    <scope>NUCLEOTIDE SEQUENCE</scope>
    <source>
        <strain evidence="3">USNM1676648</strain>
        <tissue evidence="3">Polyp</tissue>
    </source>
</reference>
<evidence type="ECO:0000259" key="2">
    <source>
        <dbReference type="Pfam" id="PF09169"/>
    </source>
</evidence>
<feature type="region of interest" description="Disordered" evidence="1">
    <location>
        <begin position="22"/>
        <end position="53"/>
    </location>
</feature>
<organism evidence="3 4">
    <name type="scientific">Desmophyllum pertusum</name>
    <dbReference type="NCBI Taxonomy" id="174260"/>
    <lineage>
        <taxon>Eukaryota</taxon>
        <taxon>Metazoa</taxon>
        <taxon>Cnidaria</taxon>
        <taxon>Anthozoa</taxon>
        <taxon>Hexacorallia</taxon>
        <taxon>Scleractinia</taxon>
        <taxon>Caryophylliina</taxon>
        <taxon>Caryophylliidae</taxon>
        <taxon>Desmophyllum</taxon>
    </lineage>
</organism>
<evidence type="ECO:0000313" key="3">
    <source>
        <dbReference type="EMBL" id="KAJ7311619.1"/>
    </source>
</evidence>
<accession>A0A9W9Y6L2</accession>
<gene>
    <name evidence="3" type="primary">BRCA2_9</name>
    <name evidence="3" type="ORF">OS493_039869</name>
</gene>
<dbReference type="Pfam" id="PF09169">
    <property type="entry name" value="BRCA-2_helical"/>
    <property type="match status" value="1"/>
</dbReference>
<dbReference type="OrthoDB" id="21095at2759"/>